<comment type="caution">
    <text evidence="8">The sequence shown here is derived from an EMBL/GenBank/DDBJ whole genome shotgun (WGS) entry which is preliminary data.</text>
</comment>
<keyword evidence="9" id="KW-1185">Reference proteome</keyword>
<proteinExistence type="predicted"/>
<keyword evidence="4" id="KW-0862">Zinc</keyword>
<keyword evidence="2" id="KW-0479">Metal-binding</keyword>
<keyword evidence="8" id="KW-0482">Metalloprotease</keyword>
<accession>A0ABW1T580</accession>
<feature type="compositionally biased region" description="Basic and acidic residues" evidence="5">
    <location>
        <begin position="1"/>
        <end position="12"/>
    </location>
</feature>
<feature type="compositionally biased region" description="Low complexity" evidence="5">
    <location>
        <begin position="106"/>
        <end position="117"/>
    </location>
</feature>
<feature type="region of interest" description="Disordered" evidence="5">
    <location>
        <begin position="102"/>
        <end position="144"/>
    </location>
</feature>
<dbReference type="InterPro" id="IPR001818">
    <property type="entry name" value="Pept_M10_metallopeptidase"/>
</dbReference>
<feature type="domain" description="Peptidase metallopeptidase" evidence="7">
    <location>
        <begin position="163"/>
        <end position="342"/>
    </location>
</feature>
<evidence type="ECO:0000256" key="4">
    <source>
        <dbReference type="ARBA" id="ARBA00022833"/>
    </source>
</evidence>
<keyword evidence="6" id="KW-0812">Transmembrane</keyword>
<keyword evidence="6" id="KW-0472">Membrane</keyword>
<dbReference type="Gene3D" id="3.40.390.10">
    <property type="entry name" value="Collagenase (Catalytic Domain)"/>
    <property type="match status" value="1"/>
</dbReference>
<dbReference type="RefSeq" id="WP_386768954.1">
    <property type="nucleotide sequence ID" value="NZ_JBHSTI010000057.1"/>
</dbReference>
<dbReference type="InterPro" id="IPR006026">
    <property type="entry name" value="Peptidase_Metallo"/>
</dbReference>
<sequence>MPKAPEPARLDPMDLPPDVPRSPSGRVPQWVLDEAAGRPSEPVPFRGWQSDAFGAPPPSAARRRSRWKAVAAVTVVGALVVGVAAWAQQPPEREQIVAVPGDVPTSAAPEPAPSSSPRGTESGDYPTPGVGETPRPESLPEGDLRKSVAKGYAFATLQKDKKTGIAWSPCRPITWVLRSAGRAPKDGDRMLRESFARLAELTGLEFVYEGTTKEKYSDDRAVFQPQRYGDRWAPVLVSWSTTKDDPGLKGDVLGRAGPYWVDTESGDRAYVSGTVSLDAAQFARLRSLGGYEVARSVVLHELGHLVGLGHVKSKAALMYPRVSLDVTDYAAADRRGLTVLGQGPCQPDA</sequence>
<dbReference type="Pfam" id="PF00413">
    <property type="entry name" value="Peptidase_M10"/>
    <property type="match status" value="1"/>
</dbReference>
<dbReference type="Proteomes" id="UP001596138">
    <property type="component" value="Unassembled WGS sequence"/>
</dbReference>
<dbReference type="EC" id="3.4.24.-" evidence="8"/>
<dbReference type="EMBL" id="JBHSTI010000057">
    <property type="protein sequence ID" value="MFC6239639.1"/>
    <property type="molecule type" value="Genomic_DNA"/>
</dbReference>
<dbReference type="SMART" id="SM00235">
    <property type="entry name" value="ZnMc"/>
    <property type="match status" value="1"/>
</dbReference>
<evidence type="ECO:0000313" key="8">
    <source>
        <dbReference type="EMBL" id="MFC6239639.1"/>
    </source>
</evidence>
<dbReference type="PRINTS" id="PR00138">
    <property type="entry name" value="MATRIXIN"/>
</dbReference>
<evidence type="ECO:0000256" key="6">
    <source>
        <dbReference type="SAM" id="Phobius"/>
    </source>
</evidence>
<feature type="region of interest" description="Disordered" evidence="5">
    <location>
        <begin position="1"/>
        <end position="65"/>
    </location>
</feature>
<gene>
    <name evidence="8" type="ORF">ACFQGU_17340</name>
</gene>
<name>A0ABW1T580_9ACTN</name>
<organism evidence="8 9">
    <name type="scientific">Longivirga aurantiaca</name>
    <dbReference type="NCBI Taxonomy" id="1837743"/>
    <lineage>
        <taxon>Bacteria</taxon>
        <taxon>Bacillati</taxon>
        <taxon>Actinomycetota</taxon>
        <taxon>Actinomycetes</taxon>
        <taxon>Sporichthyales</taxon>
        <taxon>Sporichthyaceae</taxon>
        <taxon>Longivirga</taxon>
    </lineage>
</organism>
<dbReference type="InterPro" id="IPR024079">
    <property type="entry name" value="MetalloPept_cat_dom_sf"/>
</dbReference>
<protein>
    <submittedName>
        <fullName evidence="8">Matrixin family metalloprotease</fullName>
        <ecNumber evidence="8">3.4.24.-</ecNumber>
    </submittedName>
</protein>
<evidence type="ECO:0000256" key="1">
    <source>
        <dbReference type="ARBA" id="ARBA00022670"/>
    </source>
</evidence>
<evidence type="ECO:0000259" key="7">
    <source>
        <dbReference type="SMART" id="SM00235"/>
    </source>
</evidence>
<evidence type="ECO:0000256" key="3">
    <source>
        <dbReference type="ARBA" id="ARBA00022801"/>
    </source>
</evidence>
<dbReference type="GO" id="GO:0008237">
    <property type="term" value="F:metallopeptidase activity"/>
    <property type="evidence" value="ECO:0007669"/>
    <property type="project" value="UniProtKB-KW"/>
</dbReference>
<dbReference type="SUPFAM" id="SSF55486">
    <property type="entry name" value="Metalloproteases ('zincins'), catalytic domain"/>
    <property type="match status" value="1"/>
</dbReference>
<keyword evidence="3 8" id="KW-0378">Hydrolase</keyword>
<keyword evidence="6" id="KW-1133">Transmembrane helix</keyword>
<reference evidence="9" key="1">
    <citation type="journal article" date="2019" name="Int. J. Syst. Evol. Microbiol.">
        <title>The Global Catalogue of Microorganisms (GCM) 10K type strain sequencing project: providing services to taxonomists for standard genome sequencing and annotation.</title>
        <authorList>
            <consortium name="The Broad Institute Genomics Platform"/>
            <consortium name="The Broad Institute Genome Sequencing Center for Infectious Disease"/>
            <person name="Wu L."/>
            <person name="Ma J."/>
        </authorList>
    </citation>
    <scope>NUCLEOTIDE SEQUENCE [LARGE SCALE GENOMIC DNA]</scope>
    <source>
        <strain evidence="9">CGMCC 4.7317</strain>
    </source>
</reference>
<feature type="transmembrane region" description="Helical" evidence="6">
    <location>
        <begin position="69"/>
        <end position="87"/>
    </location>
</feature>
<keyword evidence="1" id="KW-0645">Protease</keyword>
<dbReference type="InterPro" id="IPR021190">
    <property type="entry name" value="Pept_M10A"/>
</dbReference>
<evidence type="ECO:0000256" key="5">
    <source>
        <dbReference type="SAM" id="MobiDB-lite"/>
    </source>
</evidence>
<evidence type="ECO:0000256" key="2">
    <source>
        <dbReference type="ARBA" id="ARBA00022723"/>
    </source>
</evidence>
<evidence type="ECO:0000313" key="9">
    <source>
        <dbReference type="Proteomes" id="UP001596138"/>
    </source>
</evidence>